<dbReference type="PANTHER" id="PTHR44196:SF1">
    <property type="entry name" value="DEHYDROGENASE_REDUCTASE SDR FAMILY MEMBER 7B"/>
    <property type="match status" value="1"/>
</dbReference>
<accession>A0A0J1HGC0</accession>
<dbReference type="PATRIC" id="fig|320778.3.peg.1264"/>
<evidence type="ECO:0000256" key="2">
    <source>
        <dbReference type="ARBA" id="ARBA00023002"/>
    </source>
</evidence>
<keyword evidence="4" id="KW-1185">Reference proteome</keyword>
<dbReference type="Gene3D" id="3.40.50.720">
    <property type="entry name" value="NAD(P)-binding Rossmann-like Domain"/>
    <property type="match status" value="1"/>
</dbReference>
<proteinExistence type="inferred from homology"/>
<dbReference type="Pfam" id="PF00106">
    <property type="entry name" value="adh_short"/>
    <property type="match status" value="1"/>
</dbReference>
<evidence type="ECO:0000313" key="4">
    <source>
        <dbReference type="Proteomes" id="UP000035909"/>
    </source>
</evidence>
<dbReference type="STRING" id="320778.ABT57_05865"/>
<dbReference type="EMBL" id="LDOU01000006">
    <property type="protein sequence ID" value="KLV10629.1"/>
    <property type="molecule type" value="Genomic_DNA"/>
</dbReference>
<reference evidence="3 4" key="1">
    <citation type="submission" date="2015-05" db="EMBL/GenBank/DDBJ databases">
        <title>Photobacterium galathea sp. nov.</title>
        <authorList>
            <person name="Machado H."/>
            <person name="Gram L."/>
        </authorList>
    </citation>
    <scope>NUCLEOTIDE SEQUENCE [LARGE SCALE GENOMIC DNA]</scope>
    <source>
        <strain evidence="3 4">DSM 22954</strain>
    </source>
</reference>
<dbReference type="AlphaFoldDB" id="A0A0J1HGC0"/>
<dbReference type="InterPro" id="IPR002347">
    <property type="entry name" value="SDR_fam"/>
</dbReference>
<gene>
    <name evidence="3" type="ORF">ABT57_05865</name>
</gene>
<dbReference type="GO" id="GO:0016491">
    <property type="term" value="F:oxidoreductase activity"/>
    <property type="evidence" value="ECO:0007669"/>
    <property type="project" value="UniProtKB-KW"/>
</dbReference>
<organism evidence="3 4">
    <name type="scientific">Photobacterium ganghwense</name>
    <dbReference type="NCBI Taxonomy" id="320778"/>
    <lineage>
        <taxon>Bacteria</taxon>
        <taxon>Pseudomonadati</taxon>
        <taxon>Pseudomonadota</taxon>
        <taxon>Gammaproteobacteria</taxon>
        <taxon>Vibrionales</taxon>
        <taxon>Vibrionaceae</taxon>
        <taxon>Photobacterium</taxon>
    </lineage>
</organism>
<name>A0A0J1HGC0_9GAMM</name>
<keyword evidence="2" id="KW-0560">Oxidoreductase</keyword>
<dbReference type="GO" id="GO:0016020">
    <property type="term" value="C:membrane"/>
    <property type="evidence" value="ECO:0007669"/>
    <property type="project" value="TreeGrafter"/>
</dbReference>
<comment type="caution">
    <text evidence="3">The sequence shown here is derived from an EMBL/GenBank/DDBJ whole genome shotgun (WGS) entry which is preliminary data.</text>
</comment>
<sequence>MNAQSVLITGASSGIGKQLAIDYAKEGWHVFACGQNEEKLNQLIEAETTDRRQGLIEPLVFDVTNADEVQTVLGTLTWLPELIILNAGTCEYIENGWVDAALFRRVFDINVFGMLNCIEAMQSRFTANTHLALMGSTACYVPLPRAEAYGASKAACAYIAHTLAIDLANRGVTVSLISPGFVKTPLTDKNDFAMPLLVSPEYASEKIRQGIGKKKREIHFPRRFSLFMKMLALLPLNIQLAAIKRMTGKTA</sequence>
<dbReference type="SUPFAM" id="SSF51735">
    <property type="entry name" value="NAD(P)-binding Rossmann-fold domains"/>
    <property type="match status" value="1"/>
</dbReference>
<dbReference type="Proteomes" id="UP000035909">
    <property type="component" value="Unassembled WGS sequence"/>
</dbReference>
<evidence type="ECO:0000313" key="3">
    <source>
        <dbReference type="EMBL" id="KLV10629.1"/>
    </source>
</evidence>
<dbReference type="PANTHER" id="PTHR44196">
    <property type="entry name" value="DEHYDROGENASE/REDUCTASE SDR FAMILY MEMBER 7B"/>
    <property type="match status" value="1"/>
</dbReference>
<dbReference type="InterPro" id="IPR036291">
    <property type="entry name" value="NAD(P)-bd_dom_sf"/>
</dbReference>
<evidence type="ECO:0000256" key="1">
    <source>
        <dbReference type="ARBA" id="ARBA00006484"/>
    </source>
</evidence>
<dbReference type="RefSeq" id="WP_047884800.1">
    <property type="nucleotide sequence ID" value="NZ_CP071326.1"/>
</dbReference>
<protein>
    <submittedName>
        <fullName evidence="3">Short-chain dehydrogenase</fullName>
    </submittedName>
</protein>
<dbReference type="PRINTS" id="PR00081">
    <property type="entry name" value="GDHRDH"/>
</dbReference>
<comment type="similarity">
    <text evidence="1">Belongs to the short-chain dehydrogenases/reductases (SDR) family.</text>
</comment>